<accession>A0AAE3ZGR2</accession>
<organism evidence="2 3">
    <name type="scientific">Haloactinomyces albus</name>
    <dbReference type="NCBI Taxonomy" id="1352928"/>
    <lineage>
        <taxon>Bacteria</taxon>
        <taxon>Bacillati</taxon>
        <taxon>Actinomycetota</taxon>
        <taxon>Actinomycetes</taxon>
        <taxon>Actinopolysporales</taxon>
        <taxon>Actinopolysporaceae</taxon>
        <taxon>Haloactinomyces</taxon>
    </lineage>
</organism>
<dbReference type="EMBL" id="JAVDXW010000002">
    <property type="protein sequence ID" value="MDR7304623.1"/>
    <property type="molecule type" value="Genomic_DNA"/>
</dbReference>
<proteinExistence type="predicted"/>
<evidence type="ECO:0008006" key="4">
    <source>
        <dbReference type="Google" id="ProtNLM"/>
    </source>
</evidence>
<comment type="caution">
    <text evidence="2">The sequence shown here is derived from an EMBL/GenBank/DDBJ whole genome shotgun (WGS) entry which is preliminary data.</text>
</comment>
<dbReference type="Proteomes" id="UP001180845">
    <property type="component" value="Unassembled WGS sequence"/>
</dbReference>
<evidence type="ECO:0000313" key="2">
    <source>
        <dbReference type="EMBL" id="MDR7304623.1"/>
    </source>
</evidence>
<protein>
    <recommendedName>
        <fullName evidence="4">Arginase family protein</fullName>
    </recommendedName>
</protein>
<dbReference type="AlphaFoldDB" id="A0AAE3ZGR2"/>
<gene>
    <name evidence="2" type="ORF">JOF55_004867</name>
</gene>
<evidence type="ECO:0000256" key="1">
    <source>
        <dbReference type="SAM" id="MobiDB-lite"/>
    </source>
</evidence>
<sequence>MSEPGLVGIEVVECSPPYDWAEQSALISSRVIMDSLAVLIRAGKLGASPRPRNAKPGDRTRVDAGDVPDTGGLTGEETARGACRQQAGPAPRAGRYRTGPSPHRQRLNGRV</sequence>
<reference evidence="2" key="1">
    <citation type="submission" date="2023-07" db="EMBL/GenBank/DDBJ databases">
        <title>Sequencing the genomes of 1000 actinobacteria strains.</title>
        <authorList>
            <person name="Klenk H.-P."/>
        </authorList>
    </citation>
    <scope>NUCLEOTIDE SEQUENCE</scope>
    <source>
        <strain evidence="2">DSM 45977</strain>
    </source>
</reference>
<name>A0AAE3ZGR2_9ACTN</name>
<keyword evidence="3" id="KW-1185">Reference proteome</keyword>
<feature type="region of interest" description="Disordered" evidence="1">
    <location>
        <begin position="46"/>
        <end position="111"/>
    </location>
</feature>
<evidence type="ECO:0000313" key="3">
    <source>
        <dbReference type="Proteomes" id="UP001180845"/>
    </source>
</evidence>
<feature type="compositionally biased region" description="Basic and acidic residues" evidence="1">
    <location>
        <begin position="55"/>
        <end position="64"/>
    </location>
</feature>